<dbReference type="Proteomes" id="UP000221860">
    <property type="component" value="Unassembled WGS sequence"/>
</dbReference>
<evidence type="ECO:0000313" key="2">
    <source>
        <dbReference type="Proteomes" id="UP000221860"/>
    </source>
</evidence>
<name>A0A2G1MFG5_9RHOB</name>
<gene>
    <name evidence="1" type="ORF">CJ301_11845</name>
</gene>
<dbReference type="AlphaFoldDB" id="A0A2G1MFG5"/>
<accession>A0A2G1MFG5</accession>
<reference evidence="1 2" key="1">
    <citation type="submission" date="2017-08" db="EMBL/GenBank/DDBJ databases">
        <title>Draft Genome Sequence of Loktanella cinnabarina Strain XM1, Isolated from Coastal Surface Water.</title>
        <authorList>
            <person name="Ma R."/>
            <person name="Wang J."/>
            <person name="Wang Q."/>
            <person name="Ma Z."/>
            <person name="Li J."/>
            <person name="Chen L."/>
        </authorList>
    </citation>
    <scope>NUCLEOTIDE SEQUENCE [LARGE SCALE GENOMIC DNA]</scope>
    <source>
        <strain evidence="1 2">XM1</strain>
    </source>
</reference>
<sequence length="148" mass="15786">MGQGPGLLAAPTLFAARYPGSLFHARPVEVLPGRGHPTNMEQVRRYSRDCLVDLRDGIGAQIHEGGGLAEASYVAPSAYAHLDTFDELASRNAGRVLGQREFEGGAPRAIRSALLIAEQPARLRLDGDEVDQGGHADMAFALLDLALI</sequence>
<proteinExistence type="predicted"/>
<dbReference type="EMBL" id="NQWH01000016">
    <property type="protein sequence ID" value="PHP27400.1"/>
    <property type="molecule type" value="Genomic_DNA"/>
</dbReference>
<keyword evidence="2" id="KW-1185">Reference proteome</keyword>
<protein>
    <submittedName>
        <fullName evidence="1">Uncharacterized protein</fullName>
    </submittedName>
</protein>
<comment type="caution">
    <text evidence="1">The sequence shown here is derived from an EMBL/GenBank/DDBJ whole genome shotgun (WGS) entry which is preliminary data.</text>
</comment>
<organism evidence="1 2">
    <name type="scientific">Limimaricola cinnabarinus</name>
    <dbReference type="NCBI Taxonomy" id="1125964"/>
    <lineage>
        <taxon>Bacteria</taxon>
        <taxon>Pseudomonadati</taxon>
        <taxon>Pseudomonadota</taxon>
        <taxon>Alphaproteobacteria</taxon>
        <taxon>Rhodobacterales</taxon>
        <taxon>Paracoccaceae</taxon>
        <taxon>Limimaricola</taxon>
    </lineage>
</organism>
<dbReference type="OrthoDB" id="420651at2"/>
<evidence type="ECO:0000313" key="1">
    <source>
        <dbReference type="EMBL" id="PHP27400.1"/>
    </source>
</evidence>